<name>A0ACC1L4T4_9FUNG</name>
<keyword evidence="2" id="KW-1185">Reference proteome</keyword>
<evidence type="ECO:0000313" key="1">
    <source>
        <dbReference type="EMBL" id="KAJ2800541.1"/>
    </source>
</evidence>
<dbReference type="EMBL" id="JANBUN010000930">
    <property type="protein sequence ID" value="KAJ2800541.1"/>
    <property type="molecule type" value="Genomic_DNA"/>
</dbReference>
<protein>
    <submittedName>
        <fullName evidence="1">Uncharacterized protein</fullName>
    </submittedName>
</protein>
<proteinExistence type="predicted"/>
<accession>A0ACC1L4T4</accession>
<dbReference type="Proteomes" id="UP001140087">
    <property type="component" value="Unassembled WGS sequence"/>
</dbReference>
<organism evidence="1 2">
    <name type="scientific">Coemansia helicoidea</name>
    <dbReference type="NCBI Taxonomy" id="1286919"/>
    <lineage>
        <taxon>Eukaryota</taxon>
        <taxon>Fungi</taxon>
        <taxon>Fungi incertae sedis</taxon>
        <taxon>Zoopagomycota</taxon>
        <taxon>Kickxellomycotina</taxon>
        <taxon>Kickxellomycetes</taxon>
        <taxon>Kickxellales</taxon>
        <taxon>Kickxellaceae</taxon>
        <taxon>Coemansia</taxon>
    </lineage>
</organism>
<evidence type="ECO:0000313" key="2">
    <source>
        <dbReference type="Proteomes" id="UP001140087"/>
    </source>
</evidence>
<gene>
    <name evidence="1" type="ORF">H4R21_003136</name>
</gene>
<sequence>MSSGAEFEAPSVQSMLGEAIRAFQGGGGGGGGGSAADLRSHRIAVNRASVEGDVWCRRGFLGQLFLPVLGAQTVAEVVRESREAAGKLEVLGMASNVAVELDQADSGGVNVRLLCERAKRYRLRTGVDVGNDEGMASVAGRMSNIWGGGETAEATFSRGSKTQSSFLGTLTAPVGTDPLTQVELRAAQAVLNARPYSAHDEVSRSLSAAYRAVKLAGWQHQLRYLAEWREICNLGAAASPTLRAEAGHTLKSSVEYTFTYDDRDSTTVPTSGTLAKATAEVAGLFGGDVRFAKARAELQTNQRLGASEWIVATGAQGGLLWNLDGPRGRSSLADRFFLGGLTTVRGFEYRGIGPRDRNDSIGGDVFYAVGASLLTPLPYVTTDALKGHLWANAGQLALLDDRGLLRTPRDSSGGRTRGLADEIRRFFMQPSVAVGVGLVYRQSIVRVELSCGLPLVAATTDRPKAGLQFGLGVQFL</sequence>
<comment type="caution">
    <text evidence="1">The sequence shown here is derived from an EMBL/GenBank/DDBJ whole genome shotgun (WGS) entry which is preliminary data.</text>
</comment>
<reference evidence="1" key="1">
    <citation type="submission" date="2022-07" db="EMBL/GenBank/DDBJ databases">
        <title>Phylogenomic reconstructions and comparative analyses of Kickxellomycotina fungi.</title>
        <authorList>
            <person name="Reynolds N.K."/>
            <person name="Stajich J.E."/>
            <person name="Barry K."/>
            <person name="Grigoriev I.V."/>
            <person name="Crous P."/>
            <person name="Smith M.E."/>
        </authorList>
    </citation>
    <scope>NUCLEOTIDE SEQUENCE</scope>
    <source>
        <strain evidence="1">BCRC 34780</strain>
    </source>
</reference>